<feature type="domain" description="HAMP" evidence="14">
    <location>
        <begin position="342"/>
        <end position="395"/>
    </location>
</feature>
<keyword evidence="12" id="KW-0812">Transmembrane</keyword>
<keyword evidence="7" id="KW-0547">Nucleotide-binding</keyword>
<dbReference type="Pfam" id="PF06580">
    <property type="entry name" value="His_kinase"/>
    <property type="match status" value="1"/>
</dbReference>
<evidence type="ECO:0000256" key="10">
    <source>
        <dbReference type="ARBA" id="ARBA00023012"/>
    </source>
</evidence>
<gene>
    <name evidence="15" type="ORF">ACFSW5_25295</name>
</gene>
<dbReference type="Pfam" id="PF02518">
    <property type="entry name" value="HATPase_c"/>
    <property type="match status" value="1"/>
</dbReference>
<evidence type="ECO:0000313" key="16">
    <source>
        <dbReference type="Proteomes" id="UP001597493"/>
    </source>
</evidence>
<dbReference type="EC" id="2.7.13.3" evidence="3"/>
<sequence>MIFKSKKRIRPEIRKTLSGAGLARRIWPLGDARLSTKLIVAYLLLTVVPMSLLGLISYRQYMQSIEEQNGEYMPKLLRQAGLGIESRMDELAALPEQLASSEAVMTILRKESEGSRADANRDRFTVNSFLARTYLEGGNPDVLGVFAVSGGRLFASSRTPYAGLDGDRAQWLQELNPELGRHARILLPGDAGLTFGDGEPYVLLVRQLHDADNQRALGTMLIAADLSFMDEAASHLNLTGDAVLRLQTAEGAIVYDSGAARIGTVDPEAARYPTRNGSFVRTDGSEAALVSVSESETYGWLLSYSVPMKALTERTDLIRDVTIALFIGFAAVTTVISIAFALNVTRPLKRLSGLMRETELGRLRRADERELKGAEVGMLARSFNAMVSTIEELIDKNVRIETSQKEAELYALQSQINPHFIYNTLETIGMAVEEGERESAVEMVTLLGRMLRFSVGNRSKFVTVEEELRNVKDYLAIQRFRFEDRLDYAIEEDGASGLDRIFTPKFVLQPIVENAVKHGLEARRRLAVTIRAELIRLPETGEERLVFTVMDNGPGIPEDKLAELRAQLSGGERLKKADSGLGLANVHARIRLMLGTDYGLSLESGTKVALRLPALLGPQPEHRLTGEGDR</sequence>
<dbReference type="InterPro" id="IPR003594">
    <property type="entry name" value="HATPase_dom"/>
</dbReference>
<evidence type="ECO:0000313" key="15">
    <source>
        <dbReference type="EMBL" id="MFD2663560.1"/>
    </source>
</evidence>
<evidence type="ECO:0000256" key="6">
    <source>
        <dbReference type="ARBA" id="ARBA00022679"/>
    </source>
</evidence>
<dbReference type="InterPro" id="IPR005467">
    <property type="entry name" value="His_kinase_dom"/>
</dbReference>
<dbReference type="InterPro" id="IPR003660">
    <property type="entry name" value="HAMP_dom"/>
</dbReference>
<dbReference type="PROSITE" id="PS50885">
    <property type="entry name" value="HAMP"/>
    <property type="match status" value="1"/>
</dbReference>
<evidence type="ECO:0000256" key="1">
    <source>
        <dbReference type="ARBA" id="ARBA00000085"/>
    </source>
</evidence>
<dbReference type="InterPro" id="IPR050640">
    <property type="entry name" value="Bact_2-comp_sensor_kinase"/>
</dbReference>
<proteinExistence type="predicted"/>
<comment type="catalytic activity">
    <reaction evidence="1">
        <text>ATP + protein L-histidine = ADP + protein N-phospho-L-histidine.</text>
        <dbReference type="EC" id="2.7.13.3"/>
    </reaction>
</comment>
<dbReference type="InterPro" id="IPR004358">
    <property type="entry name" value="Sig_transdc_His_kin-like_C"/>
</dbReference>
<dbReference type="InterPro" id="IPR036890">
    <property type="entry name" value="HATPase_C_sf"/>
</dbReference>
<organism evidence="15 16">
    <name type="scientific">Paenibacillus thailandensis</name>
    <dbReference type="NCBI Taxonomy" id="393250"/>
    <lineage>
        <taxon>Bacteria</taxon>
        <taxon>Bacillati</taxon>
        <taxon>Bacillota</taxon>
        <taxon>Bacilli</taxon>
        <taxon>Bacillales</taxon>
        <taxon>Paenibacillaceae</taxon>
        <taxon>Paenibacillus</taxon>
    </lineage>
</organism>
<evidence type="ECO:0000256" key="4">
    <source>
        <dbReference type="ARBA" id="ARBA00022475"/>
    </source>
</evidence>
<comment type="subcellular location">
    <subcellularLocation>
        <location evidence="2">Cell membrane</location>
        <topology evidence="2">Multi-pass membrane protein</topology>
    </subcellularLocation>
</comment>
<reference evidence="16" key="1">
    <citation type="journal article" date="2019" name="Int. J. Syst. Evol. Microbiol.">
        <title>The Global Catalogue of Microorganisms (GCM) 10K type strain sequencing project: providing services to taxonomists for standard genome sequencing and annotation.</title>
        <authorList>
            <consortium name="The Broad Institute Genomics Platform"/>
            <consortium name="The Broad Institute Genome Sequencing Center for Infectious Disease"/>
            <person name="Wu L."/>
            <person name="Ma J."/>
        </authorList>
    </citation>
    <scope>NUCLEOTIDE SEQUENCE [LARGE SCALE GENOMIC DNA]</scope>
    <source>
        <strain evidence="16">TISTR 1827</strain>
    </source>
</reference>
<dbReference type="SMART" id="SM00387">
    <property type="entry name" value="HATPase_c"/>
    <property type="match status" value="1"/>
</dbReference>
<keyword evidence="5" id="KW-0597">Phosphoprotein</keyword>
<dbReference type="SMART" id="SM00304">
    <property type="entry name" value="HAMP"/>
    <property type="match status" value="1"/>
</dbReference>
<feature type="transmembrane region" description="Helical" evidence="12">
    <location>
        <begin position="323"/>
        <end position="345"/>
    </location>
</feature>
<accession>A0ABW5R5F4</accession>
<evidence type="ECO:0000256" key="3">
    <source>
        <dbReference type="ARBA" id="ARBA00012438"/>
    </source>
</evidence>
<dbReference type="PANTHER" id="PTHR34220:SF7">
    <property type="entry name" value="SENSOR HISTIDINE KINASE YPDA"/>
    <property type="match status" value="1"/>
</dbReference>
<evidence type="ECO:0000256" key="2">
    <source>
        <dbReference type="ARBA" id="ARBA00004651"/>
    </source>
</evidence>
<dbReference type="Gene3D" id="3.30.565.10">
    <property type="entry name" value="Histidine kinase-like ATPase, C-terminal domain"/>
    <property type="match status" value="1"/>
</dbReference>
<evidence type="ECO:0000256" key="5">
    <source>
        <dbReference type="ARBA" id="ARBA00022553"/>
    </source>
</evidence>
<keyword evidence="4" id="KW-1003">Cell membrane</keyword>
<evidence type="ECO:0000256" key="7">
    <source>
        <dbReference type="ARBA" id="ARBA00022741"/>
    </source>
</evidence>
<feature type="domain" description="Histidine kinase" evidence="13">
    <location>
        <begin position="507"/>
        <end position="616"/>
    </location>
</feature>
<comment type="caution">
    <text evidence="15">The sequence shown here is derived from an EMBL/GenBank/DDBJ whole genome shotgun (WGS) entry which is preliminary data.</text>
</comment>
<name>A0ABW5R5F4_9BACL</name>
<dbReference type="SUPFAM" id="SSF158472">
    <property type="entry name" value="HAMP domain-like"/>
    <property type="match status" value="1"/>
</dbReference>
<evidence type="ECO:0000256" key="9">
    <source>
        <dbReference type="ARBA" id="ARBA00022840"/>
    </source>
</evidence>
<dbReference type="InterPro" id="IPR010559">
    <property type="entry name" value="Sig_transdc_His_kin_internal"/>
</dbReference>
<keyword evidence="9" id="KW-0067">ATP-binding</keyword>
<evidence type="ECO:0000259" key="14">
    <source>
        <dbReference type="PROSITE" id="PS50885"/>
    </source>
</evidence>
<dbReference type="PRINTS" id="PR00344">
    <property type="entry name" value="BCTRLSENSOR"/>
</dbReference>
<dbReference type="CDD" id="cd06225">
    <property type="entry name" value="HAMP"/>
    <property type="match status" value="1"/>
</dbReference>
<keyword evidence="6 15" id="KW-0808">Transferase</keyword>
<keyword evidence="16" id="KW-1185">Reference proteome</keyword>
<keyword evidence="10" id="KW-0902">Two-component regulatory system</keyword>
<dbReference type="RefSeq" id="WP_379279806.1">
    <property type="nucleotide sequence ID" value="NZ_JBHUGT010000011.1"/>
</dbReference>
<keyword evidence="12" id="KW-1133">Transmembrane helix</keyword>
<dbReference type="Proteomes" id="UP001597493">
    <property type="component" value="Unassembled WGS sequence"/>
</dbReference>
<evidence type="ECO:0000256" key="8">
    <source>
        <dbReference type="ARBA" id="ARBA00022777"/>
    </source>
</evidence>
<dbReference type="SUPFAM" id="SSF55874">
    <property type="entry name" value="ATPase domain of HSP90 chaperone/DNA topoisomerase II/histidine kinase"/>
    <property type="match status" value="1"/>
</dbReference>
<dbReference type="GO" id="GO:0004673">
    <property type="term" value="F:protein histidine kinase activity"/>
    <property type="evidence" value="ECO:0007669"/>
    <property type="project" value="UniProtKB-EC"/>
</dbReference>
<dbReference type="EMBL" id="JBHUMY010000043">
    <property type="protein sequence ID" value="MFD2663560.1"/>
    <property type="molecule type" value="Genomic_DNA"/>
</dbReference>
<dbReference type="Gene3D" id="6.10.340.10">
    <property type="match status" value="1"/>
</dbReference>
<evidence type="ECO:0000256" key="12">
    <source>
        <dbReference type="SAM" id="Phobius"/>
    </source>
</evidence>
<dbReference type="Pfam" id="PF00672">
    <property type="entry name" value="HAMP"/>
    <property type="match status" value="1"/>
</dbReference>
<protein>
    <recommendedName>
        <fullName evidence="3">histidine kinase</fullName>
        <ecNumber evidence="3">2.7.13.3</ecNumber>
    </recommendedName>
</protein>
<evidence type="ECO:0000256" key="11">
    <source>
        <dbReference type="ARBA" id="ARBA00023136"/>
    </source>
</evidence>
<dbReference type="PANTHER" id="PTHR34220">
    <property type="entry name" value="SENSOR HISTIDINE KINASE YPDA"/>
    <property type="match status" value="1"/>
</dbReference>
<feature type="transmembrane region" description="Helical" evidence="12">
    <location>
        <begin position="39"/>
        <end position="58"/>
    </location>
</feature>
<evidence type="ECO:0000259" key="13">
    <source>
        <dbReference type="PROSITE" id="PS50109"/>
    </source>
</evidence>
<keyword evidence="11 12" id="KW-0472">Membrane</keyword>
<dbReference type="PROSITE" id="PS50109">
    <property type="entry name" value="HIS_KIN"/>
    <property type="match status" value="1"/>
</dbReference>
<keyword evidence="8 15" id="KW-0418">Kinase</keyword>